<dbReference type="GO" id="GO:0004674">
    <property type="term" value="F:protein serine/threonine kinase activity"/>
    <property type="evidence" value="ECO:0007669"/>
    <property type="project" value="UniProtKB-KW"/>
</dbReference>
<reference evidence="10" key="2">
    <citation type="submission" date="2020-06" db="EMBL/GenBank/DDBJ databases">
        <title>Helianthus annuus Genome sequencing and assembly Release 2.</title>
        <authorList>
            <person name="Gouzy J."/>
            <person name="Langlade N."/>
            <person name="Munos S."/>
        </authorList>
    </citation>
    <scope>NUCLEOTIDE SEQUENCE</scope>
    <source>
        <tissue evidence="10">Leaves</tissue>
    </source>
</reference>
<dbReference type="Gene3D" id="3.30.200.20">
    <property type="entry name" value="Phosphorylase Kinase, domain 1"/>
    <property type="match status" value="1"/>
</dbReference>
<keyword evidence="6" id="KW-0067">ATP-binding</keyword>
<dbReference type="Pfam" id="PF00069">
    <property type="entry name" value="Pkinase"/>
    <property type="match status" value="1"/>
</dbReference>
<evidence type="ECO:0000256" key="4">
    <source>
        <dbReference type="ARBA" id="ARBA00022741"/>
    </source>
</evidence>
<sequence>MRFSLKDLLRASAELMGKSTYGNYYKAILEDGDEVAVMRMGGELVKNQREVKDELTLLGEIRHQNLLTIRAYYMSSDETLFVYDYMPKGSLAAFLHDRKRTPVDWSTRMKIAKGVAKGLLSLHTHHNIIHGNLTSSNVLLDNNINPKISDFGFSELITIAPNSNVSATAGVLGYQAPELSKLPKADTKTDIYSLGVIMLELLTGKSPGEVELSKWV</sequence>
<evidence type="ECO:0000256" key="2">
    <source>
        <dbReference type="ARBA" id="ARBA00022527"/>
    </source>
</evidence>
<dbReference type="EMBL" id="MNCJ02000325">
    <property type="protein sequence ID" value="KAF5787512.1"/>
    <property type="molecule type" value="Genomic_DNA"/>
</dbReference>
<dbReference type="InterPro" id="IPR011009">
    <property type="entry name" value="Kinase-like_dom_sf"/>
</dbReference>
<keyword evidence="2" id="KW-0723">Serine/threonine-protein kinase</keyword>
<evidence type="ECO:0000259" key="9">
    <source>
        <dbReference type="PROSITE" id="PS50011"/>
    </source>
</evidence>
<evidence type="ECO:0000256" key="7">
    <source>
        <dbReference type="ARBA" id="ARBA00047899"/>
    </source>
</evidence>
<evidence type="ECO:0000313" key="10">
    <source>
        <dbReference type="EMBL" id="KAF5787512.1"/>
    </source>
</evidence>
<dbReference type="GO" id="GO:0005524">
    <property type="term" value="F:ATP binding"/>
    <property type="evidence" value="ECO:0007669"/>
    <property type="project" value="UniProtKB-KW"/>
</dbReference>
<dbReference type="EC" id="2.7.11.1" evidence="1"/>
<comment type="catalytic activity">
    <reaction evidence="8">
        <text>L-seryl-[protein] + ATP = O-phospho-L-seryl-[protein] + ADP + H(+)</text>
        <dbReference type="Rhea" id="RHEA:17989"/>
        <dbReference type="Rhea" id="RHEA-COMP:9863"/>
        <dbReference type="Rhea" id="RHEA-COMP:11604"/>
        <dbReference type="ChEBI" id="CHEBI:15378"/>
        <dbReference type="ChEBI" id="CHEBI:29999"/>
        <dbReference type="ChEBI" id="CHEBI:30616"/>
        <dbReference type="ChEBI" id="CHEBI:83421"/>
        <dbReference type="ChEBI" id="CHEBI:456216"/>
        <dbReference type="EC" id="2.7.11.1"/>
    </reaction>
</comment>
<gene>
    <name evidence="10" type="ORF">HanXRQr2_Chr10g0453651</name>
</gene>
<evidence type="ECO:0000256" key="5">
    <source>
        <dbReference type="ARBA" id="ARBA00022777"/>
    </source>
</evidence>
<dbReference type="AlphaFoldDB" id="A0A9K3I055"/>
<keyword evidence="5" id="KW-0418">Kinase</keyword>
<organism evidence="10 11">
    <name type="scientific">Helianthus annuus</name>
    <name type="common">Common sunflower</name>
    <dbReference type="NCBI Taxonomy" id="4232"/>
    <lineage>
        <taxon>Eukaryota</taxon>
        <taxon>Viridiplantae</taxon>
        <taxon>Streptophyta</taxon>
        <taxon>Embryophyta</taxon>
        <taxon>Tracheophyta</taxon>
        <taxon>Spermatophyta</taxon>
        <taxon>Magnoliopsida</taxon>
        <taxon>eudicotyledons</taxon>
        <taxon>Gunneridae</taxon>
        <taxon>Pentapetalae</taxon>
        <taxon>asterids</taxon>
        <taxon>campanulids</taxon>
        <taxon>Asterales</taxon>
        <taxon>Asteraceae</taxon>
        <taxon>Asteroideae</taxon>
        <taxon>Heliantheae alliance</taxon>
        <taxon>Heliantheae</taxon>
        <taxon>Helianthus</taxon>
    </lineage>
</organism>
<evidence type="ECO:0000313" key="11">
    <source>
        <dbReference type="Proteomes" id="UP000215914"/>
    </source>
</evidence>
<evidence type="ECO:0000256" key="1">
    <source>
        <dbReference type="ARBA" id="ARBA00012513"/>
    </source>
</evidence>
<dbReference type="OrthoDB" id="1890790at2759"/>
<dbReference type="Gene3D" id="1.10.510.10">
    <property type="entry name" value="Transferase(Phosphotransferase) domain 1"/>
    <property type="match status" value="1"/>
</dbReference>
<protein>
    <recommendedName>
        <fullName evidence="1">non-specific serine/threonine protein kinase</fullName>
        <ecNumber evidence="1">2.7.11.1</ecNumber>
    </recommendedName>
</protein>
<name>A0A9K3I055_HELAN</name>
<dbReference type="FunFam" id="1.10.510.10:FF:001023">
    <property type="entry name" value="Os07g0541700 protein"/>
    <property type="match status" value="1"/>
</dbReference>
<dbReference type="PANTHER" id="PTHR48008">
    <property type="entry name" value="LEUCINE-RICH REPEAT RECEPTOR-LIKE PROTEIN KINASE IMK3-RELATED"/>
    <property type="match status" value="1"/>
</dbReference>
<dbReference type="InterPro" id="IPR000719">
    <property type="entry name" value="Prot_kinase_dom"/>
</dbReference>
<evidence type="ECO:0000256" key="6">
    <source>
        <dbReference type="ARBA" id="ARBA00022840"/>
    </source>
</evidence>
<dbReference type="SUPFAM" id="SSF56112">
    <property type="entry name" value="Protein kinase-like (PK-like)"/>
    <property type="match status" value="1"/>
</dbReference>
<evidence type="ECO:0000256" key="3">
    <source>
        <dbReference type="ARBA" id="ARBA00022679"/>
    </source>
</evidence>
<reference evidence="10" key="1">
    <citation type="journal article" date="2017" name="Nature">
        <title>The sunflower genome provides insights into oil metabolism, flowering and Asterid evolution.</title>
        <authorList>
            <person name="Badouin H."/>
            <person name="Gouzy J."/>
            <person name="Grassa C.J."/>
            <person name="Murat F."/>
            <person name="Staton S.E."/>
            <person name="Cottret L."/>
            <person name="Lelandais-Briere C."/>
            <person name="Owens G.L."/>
            <person name="Carrere S."/>
            <person name="Mayjonade B."/>
            <person name="Legrand L."/>
            <person name="Gill N."/>
            <person name="Kane N.C."/>
            <person name="Bowers J.E."/>
            <person name="Hubner S."/>
            <person name="Bellec A."/>
            <person name="Berard A."/>
            <person name="Berges H."/>
            <person name="Blanchet N."/>
            <person name="Boniface M.C."/>
            <person name="Brunel D."/>
            <person name="Catrice O."/>
            <person name="Chaidir N."/>
            <person name="Claudel C."/>
            <person name="Donnadieu C."/>
            <person name="Faraut T."/>
            <person name="Fievet G."/>
            <person name="Helmstetter N."/>
            <person name="King M."/>
            <person name="Knapp S.J."/>
            <person name="Lai Z."/>
            <person name="Le Paslier M.C."/>
            <person name="Lippi Y."/>
            <person name="Lorenzon L."/>
            <person name="Mandel J.R."/>
            <person name="Marage G."/>
            <person name="Marchand G."/>
            <person name="Marquand E."/>
            <person name="Bret-Mestries E."/>
            <person name="Morien E."/>
            <person name="Nambeesan S."/>
            <person name="Nguyen T."/>
            <person name="Pegot-Espagnet P."/>
            <person name="Pouilly N."/>
            <person name="Raftis F."/>
            <person name="Sallet E."/>
            <person name="Schiex T."/>
            <person name="Thomas J."/>
            <person name="Vandecasteele C."/>
            <person name="Vares D."/>
            <person name="Vear F."/>
            <person name="Vautrin S."/>
            <person name="Crespi M."/>
            <person name="Mangin B."/>
            <person name="Burke J.M."/>
            <person name="Salse J."/>
            <person name="Munos S."/>
            <person name="Vincourt P."/>
            <person name="Rieseberg L.H."/>
            <person name="Langlade N.B."/>
        </authorList>
    </citation>
    <scope>NUCLEOTIDE SEQUENCE</scope>
    <source>
        <tissue evidence="10">Leaves</tissue>
    </source>
</reference>
<dbReference type="Gramene" id="mRNA:HanXRQr2_Chr10g0453651">
    <property type="protein sequence ID" value="mRNA:HanXRQr2_Chr10g0453651"/>
    <property type="gene ID" value="HanXRQr2_Chr10g0453651"/>
</dbReference>
<accession>A0A9K3I055</accession>
<feature type="domain" description="Protein kinase" evidence="9">
    <location>
        <begin position="10"/>
        <end position="216"/>
    </location>
</feature>
<comment type="catalytic activity">
    <reaction evidence="7">
        <text>L-threonyl-[protein] + ATP = O-phospho-L-threonyl-[protein] + ADP + H(+)</text>
        <dbReference type="Rhea" id="RHEA:46608"/>
        <dbReference type="Rhea" id="RHEA-COMP:11060"/>
        <dbReference type="Rhea" id="RHEA-COMP:11605"/>
        <dbReference type="ChEBI" id="CHEBI:15378"/>
        <dbReference type="ChEBI" id="CHEBI:30013"/>
        <dbReference type="ChEBI" id="CHEBI:30616"/>
        <dbReference type="ChEBI" id="CHEBI:61977"/>
        <dbReference type="ChEBI" id="CHEBI:456216"/>
        <dbReference type="EC" id="2.7.11.1"/>
    </reaction>
</comment>
<evidence type="ECO:0000256" key="8">
    <source>
        <dbReference type="ARBA" id="ARBA00048679"/>
    </source>
</evidence>
<proteinExistence type="predicted"/>
<keyword evidence="4" id="KW-0547">Nucleotide-binding</keyword>
<keyword evidence="11" id="KW-1185">Reference proteome</keyword>
<dbReference type="InterPro" id="IPR052451">
    <property type="entry name" value="Ser/Thr_kinase-like"/>
</dbReference>
<dbReference type="Proteomes" id="UP000215914">
    <property type="component" value="Unassembled WGS sequence"/>
</dbReference>
<comment type="caution">
    <text evidence="10">The sequence shown here is derived from an EMBL/GenBank/DDBJ whole genome shotgun (WGS) entry which is preliminary data.</text>
</comment>
<keyword evidence="3 10" id="KW-0808">Transferase</keyword>
<dbReference type="PANTHER" id="PTHR48008:SF6">
    <property type="entry name" value="LEUCINE-RICH REPEAT RECEPTOR-LIKE PROTEIN KINASE IMK3-RELATED"/>
    <property type="match status" value="1"/>
</dbReference>
<dbReference type="PROSITE" id="PS50011">
    <property type="entry name" value="PROTEIN_KINASE_DOM"/>
    <property type="match status" value="1"/>
</dbReference>